<dbReference type="PROSITE" id="PS51406">
    <property type="entry name" value="FIBRINOGEN_C_2"/>
    <property type="match status" value="1"/>
</dbReference>
<dbReference type="SUPFAM" id="SSF56496">
    <property type="entry name" value="Fibrinogen C-terminal domain-like"/>
    <property type="match status" value="1"/>
</dbReference>
<sequence>MHSCVLLTLVLSAASLAVSEDNLNEQPDQENECAPYCLKVFLWNTVTMNKKLEACDKKNMQIAAMQSQLAVLKLKEKTYEKTIKDKDELCKSQAQLYDDVYLIKNKIENLVDQTERESKQLVELLKQLEVYRGTIEMRDERIKSLETALEVNSFILERCRANFSSSPAALMVMDSKREMAVKVYETSCINIGISSDIWEIKVPGIEPFKVPCDGKIAGPGWTVIQRRVDNTAT</sequence>
<gene>
    <name evidence="5" type="primary">LOC111592233</name>
</gene>
<protein>
    <submittedName>
        <fullName evidence="5">Uncharacterized protein LOC111592233</fullName>
    </submittedName>
</protein>
<dbReference type="Gene3D" id="3.90.215.10">
    <property type="entry name" value="Gamma Fibrinogen, chain A, domain 1"/>
    <property type="match status" value="1"/>
</dbReference>
<dbReference type="Proteomes" id="UP000504633">
    <property type="component" value="Unplaced"/>
</dbReference>
<reference evidence="5" key="1">
    <citation type="submission" date="2025-08" db="UniProtKB">
        <authorList>
            <consortium name="RefSeq"/>
        </authorList>
    </citation>
    <scope>IDENTIFICATION</scope>
    <source>
        <strain evidence="5">15085-1641.00</strain>
        <tissue evidence="5">Whole body</tissue>
    </source>
</reference>
<dbReference type="RefSeq" id="XP_023160085.2">
    <property type="nucleotide sequence ID" value="XM_023304317.2"/>
</dbReference>
<accession>A0A6J1L5H2</accession>
<feature type="chain" id="PRO_5026938954" evidence="2">
    <location>
        <begin position="20"/>
        <end position="233"/>
    </location>
</feature>
<keyword evidence="1" id="KW-0175">Coiled coil</keyword>
<dbReference type="GeneID" id="111592233"/>
<proteinExistence type="predicted"/>
<name>A0A6J1L5H2_DROHY</name>
<evidence type="ECO:0000259" key="3">
    <source>
        <dbReference type="PROSITE" id="PS51406"/>
    </source>
</evidence>
<dbReference type="AlphaFoldDB" id="A0A6J1L5H2"/>
<feature type="coiled-coil region" evidence="1">
    <location>
        <begin position="104"/>
        <end position="131"/>
    </location>
</feature>
<keyword evidence="2" id="KW-0732">Signal</keyword>
<dbReference type="InterPro" id="IPR002181">
    <property type="entry name" value="Fibrinogen_a/b/g_C_dom"/>
</dbReference>
<dbReference type="OrthoDB" id="6145874at2759"/>
<dbReference type="KEGG" id="dhe:111592233"/>
<evidence type="ECO:0000256" key="1">
    <source>
        <dbReference type="SAM" id="Coils"/>
    </source>
</evidence>
<feature type="domain" description="Fibrinogen C-terminal" evidence="3">
    <location>
        <begin position="179"/>
        <end position="233"/>
    </location>
</feature>
<feature type="signal peptide" evidence="2">
    <location>
        <begin position="1"/>
        <end position="19"/>
    </location>
</feature>
<dbReference type="InterPro" id="IPR036056">
    <property type="entry name" value="Fibrinogen-like_C"/>
</dbReference>
<organism evidence="4 5">
    <name type="scientific">Drosophila hydei</name>
    <name type="common">Fruit fly</name>
    <dbReference type="NCBI Taxonomy" id="7224"/>
    <lineage>
        <taxon>Eukaryota</taxon>
        <taxon>Metazoa</taxon>
        <taxon>Ecdysozoa</taxon>
        <taxon>Arthropoda</taxon>
        <taxon>Hexapoda</taxon>
        <taxon>Insecta</taxon>
        <taxon>Pterygota</taxon>
        <taxon>Neoptera</taxon>
        <taxon>Endopterygota</taxon>
        <taxon>Diptera</taxon>
        <taxon>Brachycera</taxon>
        <taxon>Muscomorpha</taxon>
        <taxon>Ephydroidea</taxon>
        <taxon>Drosophilidae</taxon>
        <taxon>Drosophila</taxon>
    </lineage>
</organism>
<evidence type="ECO:0000256" key="2">
    <source>
        <dbReference type="SAM" id="SignalP"/>
    </source>
</evidence>
<keyword evidence="4" id="KW-1185">Reference proteome</keyword>
<dbReference type="InterPro" id="IPR014716">
    <property type="entry name" value="Fibrinogen_a/b/g_C_1"/>
</dbReference>
<evidence type="ECO:0000313" key="4">
    <source>
        <dbReference type="Proteomes" id="UP000504633"/>
    </source>
</evidence>
<evidence type="ECO:0000313" key="5">
    <source>
        <dbReference type="RefSeq" id="XP_023160085.2"/>
    </source>
</evidence>